<dbReference type="AlphaFoldDB" id="A0A1Q3DBY9"/>
<protein>
    <submittedName>
        <fullName evidence="2">Exo_endo_phos domain-containing protein</fullName>
    </submittedName>
</protein>
<dbReference type="GO" id="GO:0003824">
    <property type="term" value="F:catalytic activity"/>
    <property type="evidence" value="ECO:0007669"/>
    <property type="project" value="InterPro"/>
</dbReference>
<keyword evidence="3" id="KW-1185">Reference proteome</keyword>
<dbReference type="PANTHER" id="PTHR33710">
    <property type="entry name" value="BNAC02G09200D PROTEIN"/>
    <property type="match status" value="1"/>
</dbReference>
<accession>A0A1Q3DBY9</accession>
<proteinExistence type="predicted"/>
<dbReference type="EMBL" id="BDDD01005866">
    <property type="protein sequence ID" value="GAV89982.1"/>
    <property type="molecule type" value="Genomic_DNA"/>
</dbReference>
<dbReference type="STRING" id="3775.A0A1Q3DBY9"/>
<organism evidence="2 3">
    <name type="scientific">Cephalotus follicularis</name>
    <name type="common">Albany pitcher plant</name>
    <dbReference type="NCBI Taxonomy" id="3775"/>
    <lineage>
        <taxon>Eukaryota</taxon>
        <taxon>Viridiplantae</taxon>
        <taxon>Streptophyta</taxon>
        <taxon>Embryophyta</taxon>
        <taxon>Tracheophyta</taxon>
        <taxon>Spermatophyta</taxon>
        <taxon>Magnoliopsida</taxon>
        <taxon>eudicotyledons</taxon>
        <taxon>Gunneridae</taxon>
        <taxon>Pentapetalae</taxon>
        <taxon>rosids</taxon>
        <taxon>fabids</taxon>
        <taxon>Oxalidales</taxon>
        <taxon>Cephalotaceae</taxon>
        <taxon>Cephalotus</taxon>
    </lineage>
</organism>
<name>A0A1Q3DBY9_CEPFO</name>
<dbReference type="OrthoDB" id="1932741at2759"/>
<evidence type="ECO:0000313" key="2">
    <source>
        <dbReference type="EMBL" id="GAV89982.1"/>
    </source>
</evidence>
<evidence type="ECO:0000313" key="3">
    <source>
        <dbReference type="Proteomes" id="UP000187406"/>
    </source>
</evidence>
<dbReference type="Gene3D" id="3.60.10.10">
    <property type="entry name" value="Endonuclease/exonuclease/phosphatase"/>
    <property type="match status" value="1"/>
</dbReference>
<dbReference type="Pfam" id="PF03372">
    <property type="entry name" value="Exo_endo_phos"/>
    <property type="match status" value="1"/>
</dbReference>
<gene>
    <name evidence="2" type="ORF">CFOL_v3_33393</name>
</gene>
<dbReference type="InParanoid" id="A0A1Q3DBY9"/>
<reference evidence="3" key="1">
    <citation type="submission" date="2016-04" db="EMBL/GenBank/DDBJ databases">
        <title>Cephalotus genome sequencing.</title>
        <authorList>
            <person name="Fukushima K."/>
            <person name="Hasebe M."/>
            <person name="Fang X."/>
        </authorList>
    </citation>
    <scope>NUCLEOTIDE SEQUENCE [LARGE SCALE GENOMIC DNA]</scope>
    <source>
        <strain evidence="3">cv. St1</strain>
    </source>
</reference>
<dbReference type="InterPro" id="IPR036691">
    <property type="entry name" value="Endo/exonu/phosph_ase_sf"/>
</dbReference>
<feature type="domain" description="Endonuclease/exonuclease/phosphatase" evidence="1">
    <location>
        <begin position="5"/>
        <end position="203"/>
    </location>
</feature>
<dbReference type="Proteomes" id="UP000187406">
    <property type="component" value="Unassembled WGS sequence"/>
</dbReference>
<dbReference type="SUPFAM" id="SSF56219">
    <property type="entry name" value="DNase I-like"/>
    <property type="match status" value="1"/>
</dbReference>
<dbReference type="InterPro" id="IPR005135">
    <property type="entry name" value="Endo/exonuclease/phosphatase"/>
</dbReference>
<sequence length="258" mass="29371">MSCAAWNVRGINGPLKQKAVSNFITSNKVAIIGLLETKARSINVKNVGKSIRRSWEFVSNHRQSLSGRILIMWDPSLINFQVISSSDQAIHGQVKLMNGPEVFVSFIYGECIATERRRLWADLAVKARGFSHFPWLLIGDFNVCRDPMECSNLSASGSMHDFNNCINTIEVEDIRQIGFRFTWTNKRSGDQATSKKLDRALGNWEWFKLYNHCQASFLPQGISDHSPILVQWLPLCFQGGKPLKFLNYWAQHKDFKCG</sequence>
<comment type="caution">
    <text evidence="2">The sequence shown here is derived from an EMBL/GenBank/DDBJ whole genome shotgun (WGS) entry which is preliminary data.</text>
</comment>
<dbReference type="PANTHER" id="PTHR33710:SF71">
    <property type="entry name" value="ENDONUCLEASE_EXONUCLEASE_PHOSPHATASE DOMAIN-CONTAINING PROTEIN"/>
    <property type="match status" value="1"/>
</dbReference>
<evidence type="ECO:0000259" key="1">
    <source>
        <dbReference type="Pfam" id="PF03372"/>
    </source>
</evidence>